<evidence type="ECO:0000256" key="4">
    <source>
        <dbReference type="ARBA" id="ARBA00022847"/>
    </source>
</evidence>
<keyword evidence="5 7" id="KW-1133">Transmembrane helix</keyword>
<evidence type="ECO:0000256" key="3">
    <source>
        <dbReference type="ARBA" id="ARBA00022692"/>
    </source>
</evidence>
<proteinExistence type="predicted"/>
<dbReference type="InterPro" id="IPR001046">
    <property type="entry name" value="NRAMP_fam"/>
</dbReference>
<feature type="transmembrane region" description="Helical" evidence="7">
    <location>
        <begin position="371"/>
        <end position="390"/>
    </location>
</feature>
<dbReference type="RefSeq" id="WP_345533231.1">
    <property type="nucleotide sequence ID" value="NZ_BAABLD010000008.1"/>
</dbReference>
<evidence type="ECO:0000256" key="1">
    <source>
        <dbReference type="ARBA" id="ARBA00004141"/>
    </source>
</evidence>
<comment type="caution">
    <text evidence="8">The sequence shown here is derived from an EMBL/GenBank/DDBJ whole genome shotgun (WGS) entry which is preliminary data.</text>
</comment>
<evidence type="ECO:0000256" key="5">
    <source>
        <dbReference type="ARBA" id="ARBA00022989"/>
    </source>
</evidence>
<gene>
    <name evidence="8" type="ORF">GCM10025770_24200</name>
</gene>
<reference evidence="9" key="1">
    <citation type="journal article" date="2019" name="Int. J. Syst. Evol. Microbiol.">
        <title>The Global Catalogue of Microorganisms (GCM) 10K type strain sequencing project: providing services to taxonomists for standard genome sequencing and annotation.</title>
        <authorList>
            <consortium name="The Broad Institute Genomics Platform"/>
            <consortium name="The Broad Institute Genome Sequencing Center for Infectious Disease"/>
            <person name="Wu L."/>
            <person name="Ma J."/>
        </authorList>
    </citation>
    <scope>NUCLEOTIDE SEQUENCE [LARGE SCALE GENOMIC DNA]</scope>
    <source>
        <strain evidence="9">JCM 18715</strain>
    </source>
</reference>
<sequence>MSALILAVSGAPSREAGGLPLRRLVGPGLLVAVGYVDPGNWATDIAGGSAFGYQLLGVVILASLIAMVFQTLVARVVLATGEDLATLSARHMPRPVAKAAWLAGEAAILATAFAELVGGAIALQLLFGLALPVGIVVTGVATAAFLALSGLRKGAHEQVVNILIGVVALAFIVLLVQIGPDWGAAAQGVADTGKALSERAGLVLALGILGATLMPHNLYLHSGMLAERMRDIRNADKAIAYRIARNDTVVSLGLAMFVNAAIMIVAAASLSASGVQVSSVEGAHDAMRDVLGVGAAILFAIALYAAGQSSAITGVMAGRVISRGFAQGGAARSRFERWRGVVTRIVVALAALGIMAISGKTDADSLLVGSQVVLGIALPFALVPLVIIASRRSIMGDRVISMRARIAMGGITAAIIALNVGSILA</sequence>
<keyword evidence="4" id="KW-0769">Symport</keyword>
<feature type="transmembrane region" description="Helical" evidence="7">
    <location>
        <begin position="290"/>
        <end position="307"/>
    </location>
</feature>
<feature type="transmembrane region" description="Helical" evidence="7">
    <location>
        <begin position="51"/>
        <end position="78"/>
    </location>
</feature>
<dbReference type="PANTHER" id="PTHR11706:SF33">
    <property type="entry name" value="NATURAL RESISTANCE-ASSOCIATED MACROPHAGE PROTEIN 2"/>
    <property type="match status" value="1"/>
</dbReference>
<protein>
    <submittedName>
        <fullName evidence="8">Nramp family divalent metal transporter</fullName>
    </submittedName>
</protein>
<dbReference type="PROSITE" id="PS50283">
    <property type="entry name" value="NA_SOLUT_SYMP_3"/>
    <property type="match status" value="1"/>
</dbReference>
<evidence type="ECO:0000256" key="2">
    <source>
        <dbReference type="ARBA" id="ARBA00022448"/>
    </source>
</evidence>
<dbReference type="NCBIfam" id="NF037982">
    <property type="entry name" value="Nramp_1"/>
    <property type="match status" value="1"/>
</dbReference>
<feature type="transmembrane region" description="Helical" evidence="7">
    <location>
        <begin position="402"/>
        <end position="424"/>
    </location>
</feature>
<dbReference type="EMBL" id="BAABLD010000008">
    <property type="protein sequence ID" value="GAA5166697.1"/>
    <property type="molecule type" value="Genomic_DNA"/>
</dbReference>
<keyword evidence="9" id="KW-1185">Reference proteome</keyword>
<dbReference type="Pfam" id="PF01566">
    <property type="entry name" value="Nramp"/>
    <property type="match status" value="1"/>
</dbReference>
<organism evidence="8 9">
    <name type="scientific">Viridibacterium curvum</name>
    <dbReference type="NCBI Taxonomy" id="1101404"/>
    <lineage>
        <taxon>Bacteria</taxon>
        <taxon>Pseudomonadati</taxon>
        <taxon>Pseudomonadota</taxon>
        <taxon>Betaproteobacteria</taxon>
        <taxon>Rhodocyclales</taxon>
        <taxon>Rhodocyclaceae</taxon>
        <taxon>Viridibacterium</taxon>
    </lineage>
</organism>
<keyword evidence="2" id="KW-0813">Transport</keyword>
<feature type="transmembrane region" description="Helical" evidence="7">
    <location>
        <begin position="200"/>
        <end position="220"/>
    </location>
</feature>
<dbReference type="PRINTS" id="PR00447">
    <property type="entry name" value="NATRESASSCMP"/>
</dbReference>
<dbReference type="InterPro" id="IPR001734">
    <property type="entry name" value="Na/solute_symporter"/>
</dbReference>
<evidence type="ECO:0000256" key="6">
    <source>
        <dbReference type="ARBA" id="ARBA00023136"/>
    </source>
</evidence>
<feature type="transmembrane region" description="Helical" evidence="7">
    <location>
        <begin position="249"/>
        <end position="270"/>
    </location>
</feature>
<evidence type="ECO:0000256" key="7">
    <source>
        <dbReference type="SAM" id="Phobius"/>
    </source>
</evidence>
<feature type="transmembrane region" description="Helical" evidence="7">
    <location>
        <begin position="160"/>
        <end position="180"/>
    </location>
</feature>
<keyword evidence="6 7" id="KW-0472">Membrane</keyword>
<name>A0ABP9QSH6_9RHOO</name>
<dbReference type="Proteomes" id="UP001500547">
    <property type="component" value="Unassembled WGS sequence"/>
</dbReference>
<evidence type="ECO:0000313" key="9">
    <source>
        <dbReference type="Proteomes" id="UP001500547"/>
    </source>
</evidence>
<feature type="transmembrane region" description="Helical" evidence="7">
    <location>
        <begin position="99"/>
        <end position="123"/>
    </location>
</feature>
<keyword evidence="3 7" id="KW-0812">Transmembrane</keyword>
<evidence type="ECO:0000313" key="8">
    <source>
        <dbReference type="EMBL" id="GAA5166697.1"/>
    </source>
</evidence>
<accession>A0ABP9QSH6</accession>
<comment type="subcellular location">
    <subcellularLocation>
        <location evidence="1">Membrane</location>
        <topology evidence="1">Multi-pass membrane protein</topology>
    </subcellularLocation>
</comment>
<feature type="transmembrane region" description="Helical" evidence="7">
    <location>
        <begin position="341"/>
        <end position="359"/>
    </location>
</feature>
<dbReference type="PANTHER" id="PTHR11706">
    <property type="entry name" value="SOLUTE CARRIER PROTEIN FAMILY 11 MEMBER"/>
    <property type="match status" value="1"/>
</dbReference>
<feature type="transmembrane region" description="Helical" evidence="7">
    <location>
        <begin position="129"/>
        <end position="148"/>
    </location>
</feature>